<evidence type="ECO:0000256" key="2">
    <source>
        <dbReference type="ARBA" id="ARBA00006337"/>
    </source>
</evidence>
<comment type="subcellular location">
    <subcellularLocation>
        <location evidence="1">Cell membrane</location>
        <topology evidence="1">Multi-pass membrane protein</topology>
    </subcellularLocation>
</comment>
<evidence type="ECO:0000256" key="9">
    <source>
        <dbReference type="PROSITE-ProRule" id="PRU00703"/>
    </source>
</evidence>
<keyword evidence="7 9" id="KW-0129">CBS domain</keyword>
<dbReference type="AlphaFoldDB" id="A0A5Q2RFS7"/>
<feature type="domain" description="CNNM transmembrane" evidence="12">
    <location>
        <begin position="1"/>
        <end position="202"/>
    </location>
</feature>
<organism evidence="13 14">
    <name type="scientific">Actinomarinicola tropica</name>
    <dbReference type="NCBI Taxonomy" id="2789776"/>
    <lineage>
        <taxon>Bacteria</taxon>
        <taxon>Bacillati</taxon>
        <taxon>Actinomycetota</taxon>
        <taxon>Acidimicrobiia</taxon>
        <taxon>Acidimicrobiales</taxon>
        <taxon>Iamiaceae</taxon>
        <taxon>Actinomarinicola</taxon>
    </lineage>
</organism>
<evidence type="ECO:0000256" key="4">
    <source>
        <dbReference type="ARBA" id="ARBA00022692"/>
    </source>
</evidence>
<dbReference type="PANTHER" id="PTHR43099:SF6">
    <property type="entry name" value="UPF0053 PROTEIN RV1842C"/>
    <property type="match status" value="1"/>
</dbReference>
<accession>A0A5Q2RFS7</accession>
<evidence type="ECO:0000259" key="11">
    <source>
        <dbReference type="PROSITE" id="PS51371"/>
    </source>
</evidence>
<dbReference type="InterPro" id="IPR051676">
    <property type="entry name" value="UPF0053_domain"/>
</dbReference>
<sequence>MLTALGLLAVVALIAGNAWFVAAEFAYVAARRGRLVEAEESGDRRAPRALQVLGRLSFMLSGAQLGITVTSLVVGFIAEPTLGAALEPVVGWLGVSERARPGIALTVGFVVATAAQMVFGELAPKNLAIARPEPVALRLARGLVVFLKLARPVIRLFDGAANRLLRALGIEPVEELHGGVHPEELPLIVDASSAAGSLTASQADLLRRALEFRDLDAREVMVPWNRVVTIGADATGGDLQDLLDASRHMRFPIVNEVGEVVGMVHAKDLLAVPVERRHEVALTDLSRPVLAVPESSDLHRVLAELRGSASPMAIVVDEHGGTAGVLTIEDLVEELVGDIGDEFDEDEGPRLEVLDDSSWRLPGDLRLHEVERETGVEIPEGPYDTVAGFVMDQLGRIPEVGDEVDAAGLRARVVEMDDRRVLTVDLRIDEPADADEGTGR</sequence>
<dbReference type="SUPFAM" id="SSF56176">
    <property type="entry name" value="FAD-binding/transporter-associated domain-like"/>
    <property type="match status" value="1"/>
</dbReference>
<dbReference type="Gene3D" id="3.30.465.10">
    <property type="match status" value="1"/>
</dbReference>
<dbReference type="InterPro" id="IPR016169">
    <property type="entry name" value="FAD-bd_PCMH_sub2"/>
</dbReference>
<dbReference type="GO" id="GO:0005886">
    <property type="term" value="C:plasma membrane"/>
    <property type="evidence" value="ECO:0007669"/>
    <property type="project" value="UniProtKB-SubCell"/>
</dbReference>
<evidence type="ECO:0000256" key="5">
    <source>
        <dbReference type="ARBA" id="ARBA00022737"/>
    </source>
</evidence>
<dbReference type="Pfam" id="PF03471">
    <property type="entry name" value="CorC_HlyC"/>
    <property type="match status" value="1"/>
</dbReference>
<dbReference type="CDD" id="cd04590">
    <property type="entry name" value="CBS_pair_CorC_HlyC_assoc"/>
    <property type="match status" value="1"/>
</dbReference>
<dbReference type="Gene3D" id="3.10.580.10">
    <property type="entry name" value="CBS-domain"/>
    <property type="match status" value="1"/>
</dbReference>
<gene>
    <name evidence="13" type="ORF">GH723_04955</name>
</gene>
<dbReference type="KEGG" id="atq:GH723_04955"/>
<dbReference type="PROSITE" id="PS51846">
    <property type="entry name" value="CNNM"/>
    <property type="match status" value="1"/>
</dbReference>
<dbReference type="GO" id="GO:0050660">
    <property type="term" value="F:flavin adenine dinucleotide binding"/>
    <property type="evidence" value="ECO:0007669"/>
    <property type="project" value="InterPro"/>
</dbReference>
<evidence type="ECO:0000256" key="10">
    <source>
        <dbReference type="PROSITE-ProRule" id="PRU01193"/>
    </source>
</evidence>
<dbReference type="PANTHER" id="PTHR43099">
    <property type="entry name" value="UPF0053 PROTEIN YRKA"/>
    <property type="match status" value="1"/>
</dbReference>
<dbReference type="InterPro" id="IPR044751">
    <property type="entry name" value="Ion_transp-like_CBS"/>
</dbReference>
<proteinExistence type="inferred from homology"/>
<reference evidence="13 14" key="1">
    <citation type="submission" date="2019-11" db="EMBL/GenBank/DDBJ databases">
        <authorList>
            <person name="He Y."/>
        </authorList>
    </citation>
    <scope>NUCLEOTIDE SEQUENCE [LARGE SCALE GENOMIC DNA]</scope>
    <source>
        <strain evidence="13 14">SCSIO 58843</strain>
    </source>
</reference>
<dbReference type="InterPro" id="IPR046342">
    <property type="entry name" value="CBS_dom_sf"/>
</dbReference>
<keyword evidence="6 10" id="KW-1133">Transmembrane helix</keyword>
<keyword evidence="5" id="KW-0677">Repeat</keyword>
<dbReference type="InterPro" id="IPR036318">
    <property type="entry name" value="FAD-bd_PCMH-like_sf"/>
</dbReference>
<evidence type="ECO:0000259" key="12">
    <source>
        <dbReference type="PROSITE" id="PS51846"/>
    </source>
</evidence>
<dbReference type="SUPFAM" id="SSF54631">
    <property type="entry name" value="CBS-domain pair"/>
    <property type="match status" value="1"/>
</dbReference>
<dbReference type="InterPro" id="IPR000644">
    <property type="entry name" value="CBS_dom"/>
</dbReference>
<name>A0A5Q2RFS7_9ACTN</name>
<dbReference type="InterPro" id="IPR002550">
    <property type="entry name" value="CNNM"/>
</dbReference>
<dbReference type="Pfam" id="PF00571">
    <property type="entry name" value="CBS"/>
    <property type="match status" value="2"/>
</dbReference>
<dbReference type="Proteomes" id="UP000334019">
    <property type="component" value="Chromosome"/>
</dbReference>
<protein>
    <submittedName>
        <fullName evidence="13">DUF21 domain-containing protein</fullName>
    </submittedName>
</protein>
<dbReference type="PROSITE" id="PS51371">
    <property type="entry name" value="CBS"/>
    <property type="match status" value="2"/>
</dbReference>
<keyword evidence="4 10" id="KW-0812">Transmembrane</keyword>
<dbReference type="SMART" id="SM01091">
    <property type="entry name" value="CorC_HlyC"/>
    <property type="match status" value="1"/>
</dbReference>
<evidence type="ECO:0000313" key="14">
    <source>
        <dbReference type="Proteomes" id="UP000334019"/>
    </source>
</evidence>
<feature type="domain" description="CBS" evidence="11">
    <location>
        <begin position="221"/>
        <end position="280"/>
    </location>
</feature>
<evidence type="ECO:0000256" key="7">
    <source>
        <dbReference type="ARBA" id="ARBA00023122"/>
    </source>
</evidence>
<evidence type="ECO:0000256" key="8">
    <source>
        <dbReference type="ARBA" id="ARBA00023136"/>
    </source>
</evidence>
<dbReference type="EMBL" id="CP045851">
    <property type="protein sequence ID" value="QGG94504.1"/>
    <property type="molecule type" value="Genomic_DNA"/>
</dbReference>
<evidence type="ECO:0000256" key="6">
    <source>
        <dbReference type="ARBA" id="ARBA00022989"/>
    </source>
</evidence>
<keyword evidence="8 10" id="KW-0472">Membrane</keyword>
<dbReference type="InterPro" id="IPR005170">
    <property type="entry name" value="Transptr-assoc_dom"/>
</dbReference>
<dbReference type="Pfam" id="PF01595">
    <property type="entry name" value="CNNM"/>
    <property type="match status" value="1"/>
</dbReference>
<dbReference type="SMART" id="SM00116">
    <property type="entry name" value="CBS"/>
    <property type="match status" value="2"/>
</dbReference>
<keyword evidence="3" id="KW-1003">Cell membrane</keyword>
<feature type="domain" description="CBS" evidence="11">
    <location>
        <begin position="285"/>
        <end position="342"/>
    </location>
</feature>
<keyword evidence="14" id="KW-1185">Reference proteome</keyword>
<comment type="similarity">
    <text evidence="2">Belongs to the UPF0053 family.</text>
</comment>
<evidence type="ECO:0000313" key="13">
    <source>
        <dbReference type="EMBL" id="QGG94504.1"/>
    </source>
</evidence>
<evidence type="ECO:0000256" key="3">
    <source>
        <dbReference type="ARBA" id="ARBA00022475"/>
    </source>
</evidence>
<evidence type="ECO:0000256" key="1">
    <source>
        <dbReference type="ARBA" id="ARBA00004651"/>
    </source>
</evidence>